<proteinExistence type="inferred from homology"/>
<protein>
    <submittedName>
        <fullName evidence="8">Prolipoprotein diacylglyceryl transferase</fullName>
    </submittedName>
</protein>
<evidence type="ECO:0000256" key="5">
    <source>
        <dbReference type="ARBA" id="ARBA00022989"/>
    </source>
</evidence>
<evidence type="ECO:0000256" key="4">
    <source>
        <dbReference type="ARBA" id="ARBA00022692"/>
    </source>
</evidence>
<reference evidence="8 9" key="1">
    <citation type="submission" date="2016-11" db="EMBL/GenBank/DDBJ databases">
        <authorList>
            <person name="Jaros S."/>
            <person name="Januszkiewicz K."/>
            <person name="Wedrychowicz H."/>
        </authorList>
    </citation>
    <scope>NUCLEOTIDE SEQUENCE [LARGE SCALE GENOMIC DNA]</scope>
    <source>
        <strain evidence="8 9">DSM 44666</strain>
    </source>
</reference>
<dbReference type="OrthoDB" id="871140at2"/>
<evidence type="ECO:0000256" key="7">
    <source>
        <dbReference type="SAM" id="Phobius"/>
    </source>
</evidence>
<dbReference type="Proteomes" id="UP000184476">
    <property type="component" value="Unassembled WGS sequence"/>
</dbReference>
<dbReference type="AlphaFoldDB" id="A0A1M5BAZ0"/>
<feature type="transmembrane region" description="Helical" evidence="7">
    <location>
        <begin position="14"/>
        <end position="33"/>
    </location>
</feature>
<feature type="transmembrane region" description="Helical" evidence="7">
    <location>
        <begin position="45"/>
        <end position="67"/>
    </location>
</feature>
<keyword evidence="2" id="KW-1003">Cell membrane</keyword>
<evidence type="ECO:0000256" key="2">
    <source>
        <dbReference type="ARBA" id="ARBA00022475"/>
    </source>
</evidence>
<organism evidence="8 9">
    <name type="scientific">Seinonella peptonophila</name>
    <dbReference type="NCBI Taxonomy" id="112248"/>
    <lineage>
        <taxon>Bacteria</taxon>
        <taxon>Bacillati</taxon>
        <taxon>Bacillota</taxon>
        <taxon>Bacilli</taxon>
        <taxon>Bacillales</taxon>
        <taxon>Thermoactinomycetaceae</taxon>
        <taxon>Seinonella</taxon>
    </lineage>
</organism>
<keyword evidence="4 7" id="KW-0812">Transmembrane</keyword>
<feature type="transmembrane region" description="Helical" evidence="7">
    <location>
        <begin position="79"/>
        <end position="98"/>
    </location>
</feature>
<dbReference type="GO" id="GO:0005886">
    <property type="term" value="C:plasma membrane"/>
    <property type="evidence" value="ECO:0007669"/>
    <property type="project" value="InterPro"/>
</dbReference>
<keyword evidence="6 7" id="KW-0472">Membrane</keyword>
<keyword evidence="3 8" id="KW-0808">Transferase</keyword>
<evidence type="ECO:0000256" key="3">
    <source>
        <dbReference type="ARBA" id="ARBA00022679"/>
    </source>
</evidence>
<comment type="similarity">
    <text evidence="1">Belongs to the Lgt family.</text>
</comment>
<evidence type="ECO:0000313" key="9">
    <source>
        <dbReference type="Proteomes" id="UP000184476"/>
    </source>
</evidence>
<name>A0A1M5BAZ0_9BACL</name>
<accession>A0A1M5BAZ0</accession>
<sequence>MDFPIYISFGLFKLHPHLLFESLAYFIGFRVYLKMRGQSKLTMIQAMWVVFGAIVGASIGSKLLAWLEDPMRTIEQWNHVSYLMQGKTIVGGLLGGLIGVELIKKRVGITRSTGDDMIFALITGMTIGRIGCFLTGLSDQTYGIPTSWITGIDFGDGVMRHPTQLYEIVFLVFLGVLLYFIKKNIPLHDGALFQLFMIGYLSWRLLIDFIKPTPHPYWGLNNIQIACLLGLIYYGWICNKNISGERKRTKNA</sequence>
<dbReference type="PANTHER" id="PTHR30589:SF0">
    <property type="entry name" value="PHOSPHATIDYLGLYCEROL--PROLIPOPROTEIN DIACYLGLYCERYL TRANSFERASE"/>
    <property type="match status" value="1"/>
</dbReference>
<keyword evidence="9" id="KW-1185">Reference proteome</keyword>
<dbReference type="RefSeq" id="WP_073158332.1">
    <property type="nucleotide sequence ID" value="NZ_FQVL01000020.1"/>
</dbReference>
<keyword evidence="8" id="KW-0449">Lipoprotein</keyword>
<dbReference type="Pfam" id="PF01790">
    <property type="entry name" value="LGT"/>
    <property type="match status" value="1"/>
</dbReference>
<evidence type="ECO:0000256" key="1">
    <source>
        <dbReference type="ARBA" id="ARBA00007150"/>
    </source>
</evidence>
<dbReference type="GO" id="GO:0008961">
    <property type="term" value="F:phosphatidylglycerol-prolipoprotein diacylglyceryl transferase activity"/>
    <property type="evidence" value="ECO:0007669"/>
    <property type="project" value="InterPro"/>
</dbReference>
<feature type="transmembrane region" description="Helical" evidence="7">
    <location>
        <begin position="164"/>
        <end position="181"/>
    </location>
</feature>
<dbReference type="STRING" id="112248.SAMN05444392_12035"/>
<gene>
    <name evidence="8" type="ORF">SAMN05444392_12035</name>
</gene>
<dbReference type="PANTHER" id="PTHR30589">
    <property type="entry name" value="PROLIPOPROTEIN DIACYLGLYCERYL TRANSFERASE"/>
    <property type="match status" value="1"/>
</dbReference>
<feature type="transmembrane region" description="Helical" evidence="7">
    <location>
        <begin position="118"/>
        <end position="137"/>
    </location>
</feature>
<dbReference type="InterPro" id="IPR001640">
    <property type="entry name" value="Lgt"/>
</dbReference>
<evidence type="ECO:0000313" key="8">
    <source>
        <dbReference type="EMBL" id="SHF39674.1"/>
    </source>
</evidence>
<keyword evidence="5 7" id="KW-1133">Transmembrane helix</keyword>
<feature type="transmembrane region" description="Helical" evidence="7">
    <location>
        <begin position="190"/>
        <end position="207"/>
    </location>
</feature>
<evidence type="ECO:0000256" key="6">
    <source>
        <dbReference type="ARBA" id="ARBA00023136"/>
    </source>
</evidence>
<dbReference type="GO" id="GO:0042158">
    <property type="term" value="P:lipoprotein biosynthetic process"/>
    <property type="evidence" value="ECO:0007669"/>
    <property type="project" value="InterPro"/>
</dbReference>
<dbReference type="EMBL" id="FQVL01000020">
    <property type="protein sequence ID" value="SHF39674.1"/>
    <property type="molecule type" value="Genomic_DNA"/>
</dbReference>
<feature type="transmembrane region" description="Helical" evidence="7">
    <location>
        <begin position="219"/>
        <end position="238"/>
    </location>
</feature>